<protein>
    <recommendedName>
        <fullName evidence="1">Methyltransferase FkbM domain-containing protein</fullName>
    </recommendedName>
</protein>
<dbReference type="Gene3D" id="3.40.50.150">
    <property type="entry name" value="Vaccinia Virus protein VP39"/>
    <property type="match status" value="1"/>
</dbReference>
<comment type="caution">
    <text evidence="2">The sequence shown here is derived from an EMBL/GenBank/DDBJ whole genome shotgun (WGS) entry which is preliminary data.</text>
</comment>
<feature type="domain" description="Methyltransferase FkbM" evidence="1">
    <location>
        <begin position="146"/>
        <end position="314"/>
    </location>
</feature>
<evidence type="ECO:0000259" key="1">
    <source>
        <dbReference type="Pfam" id="PF05050"/>
    </source>
</evidence>
<evidence type="ECO:0000313" key="2">
    <source>
        <dbReference type="EMBL" id="MBK1660778.1"/>
    </source>
</evidence>
<dbReference type="PANTHER" id="PTHR34203">
    <property type="entry name" value="METHYLTRANSFERASE, FKBM FAMILY PROTEIN"/>
    <property type="match status" value="1"/>
</dbReference>
<dbReference type="NCBIfam" id="TIGR01444">
    <property type="entry name" value="fkbM_fam"/>
    <property type="match status" value="1"/>
</dbReference>
<organism evidence="2 3">
    <name type="scientific">Paracraurococcus ruber</name>
    <dbReference type="NCBI Taxonomy" id="77675"/>
    <lineage>
        <taxon>Bacteria</taxon>
        <taxon>Pseudomonadati</taxon>
        <taxon>Pseudomonadota</taxon>
        <taxon>Alphaproteobacteria</taxon>
        <taxon>Acetobacterales</taxon>
        <taxon>Roseomonadaceae</taxon>
        <taxon>Paracraurococcus</taxon>
    </lineage>
</organism>
<accession>A0ABS1D275</accession>
<dbReference type="Pfam" id="PF05050">
    <property type="entry name" value="Methyltransf_21"/>
    <property type="match status" value="1"/>
</dbReference>
<sequence>MDQNVTSPAGEPPATLTEGEIASAFQAVLGRPPTGPADLAYHLSLGFRDQRELGTYLLCTDEFRLRFDALEAAGRAAPGRRPTGSNRPVTVFLGDRVLTQTHRGLKIYCVPHDVDLTPHLIQTGEWERHVEQALQRLLRPGQRAADIGANIGYHTLTLAAAVGPTGEVHAFEANPALHELLYATIFVNGATPWVRLHRSAVMDRPGSIVLAAQPMHFGSGNVVPAAGMPQQYHAEYSRQVEVPAVTLDAALPPGLALDLIRIDIEGSEPSALRGGEAVIRRSPNLRIVSEWAVGMMAARADVPGFVAWLRELGFGFWRIGGEGRLDPVAPEVLPRLPHSDLVISRDDPGR</sequence>
<dbReference type="InterPro" id="IPR006342">
    <property type="entry name" value="FkbM_mtfrase"/>
</dbReference>
<dbReference type="SUPFAM" id="SSF53335">
    <property type="entry name" value="S-adenosyl-L-methionine-dependent methyltransferases"/>
    <property type="match status" value="1"/>
</dbReference>
<dbReference type="PANTHER" id="PTHR34203:SF13">
    <property type="entry name" value="EXPRESSED PROTEIN"/>
    <property type="match status" value="1"/>
</dbReference>
<gene>
    <name evidence="2" type="ORF">CKO45_21380</name>
</gene>
<name>A0ABS1D275_9PROT</name>
<proteinExistence type="predicted"/>
<keyword evidence="3" id="KW-1185">Reference proteome</keyword>
<dbReference type="InterPro" id="IPR052514">
    <property type="entry name" value="SAM-dependent_MTase"/>
</dbReference>
<dbReference type="EMBL" id="NRSG01000211">
    <property type="protein sequence ID" value="MBK1660778.1"/>
    <property type="molecule type" value="Genomic_DNA"/>
</dbReference>
<evidence type="ECO:0000313" key="3">
    <source>
        <dbReference type="Proteomes" id="UP000697995"/>
    </source>
</evidence>
<reference evidence="2 3" key="1">
    <citation type="journal article" date="2020" name="Microorganisms">
        <title>Osmotic Adaptation and Compatible Solute Biosynthesis of Phototrophic Bacteria as Revealed from Genome Analyses.</title>
        <authorList>
            <person name="Imhoff J.F."/>
            <person name="Rahn T."/>
            <person name="Kunzel S."/>
            <person name="Keller A."/>
            <person name="Neulinger S.C."/>
        </authorList>
    </citation>
    <scope>NUCLEOTIDE SEQUENCE [LARGE SCALE GENOMIC DNA]</scope>
    <source>
        <strain evidence="2 3">DSM 15382</strain>
    </source>
</reference>
<dbReference type="InterPro" id="IPR029063">
    <property type="entry name" value="SAM-dependent_MTases_sf"/>
</dbReference>
<dbReference type="RefSeq" id="WP_133221838.1">
    <property type="nucleotide sequence ID" value="NZ_NRSG01000211.1"/>
</dbReference>
<dbReference type="Proteomes" id="UP000697995">
    <property type="component" value="Unassembled WGS sequence"/>
</dbReference>